<protein>
    <submittedName>
        <fullName evidence="1">DUF72 domain-containing protein</fullName>
    </submittedName>
</protein>
<evidence type="ECO:0000313" key="2">
    <source>
        <dbReference type="Proteomes" id="UP001335183"/>
    </source>
</evidence>
<evidence type="ECO:0000313" key="1">
    <source>
        <dbReference type="EMBL" id="WWA48533.1"/>
    </source>
</evidence>
<dbReference type="RefSeq" id="WP_338447416.1">
    <property type="nucleotide sequence ID" value="NZ_CP144918.1"/>
</dbReference>
<dbReference type="Gene3D" id="3.20.20.410">
    <property type="entry name" value="Protein of unknown function UPF0759"/>
    <property type="match status" value="1"/>
</dbReference>
<reference evidence="1 2" key="1">
    <citation type="submission" date="2024-02" db="EMBL/GenBank/DDBJ databases">
        <title>The whole genome sequence of five bacterial samples isolated from Abu Dhabi Sabkha-shore region.</title>
        <authorList>
            <person name="Sudalaimuthuasari N."/>
            <person name="Sarfraz B."/>
            <person name="Tuyisabe J.D."/>
            <person name="Mugisha Ntwali L.D.M."/>
            <person name="Ali A.I.A.A."/>
            <person name="Almansoori S.Z.A."/>
            <person name="Alajami H.S.A."/>
            <person name="Almeqbaali A.A.S."/>
            <person name="Kundu B."/>
            <person name="Saeed E.E."/>
            <person name="Sukumarinath V."/>
            <person name="Mishra A.K."/>
            <person name="Hazzouri K.M."/>
            <person name="Almaskari R."/>
            <person name="Sharma A.K."/>
            <person name="Amiri K.M.A."/>
        </authorList>
    </citation>
    <scope>NUCLEOTIDE SEQUENCE [LARGE SCALE GENOMIC DNA]</scope>
    <source>
        <strain evidence="2">kcgeb_sd</strain>
    </source>
</reference>
<dbReference type="PANTHER" id="PTHR30348:SF4">
    <property type="entry name" value="DUF72 DOMAIN-CONTAINING PROTEIN"/>
    <property type="match status" value="1"/>
</dbReference>
<dbReference type="SUPFAM" id="SSF117396">
    <property type="entry name" value="TM1631-like"/>
    <property type="match status" value="1"/>
</dbReference>
<accession>A0ABZ2D6X1</accession>
<dbReference type="EMBL" id="CP144918">
    <property type="protein sequence ID" value="WWA48533.1"/>
    <property type="molecule type" value="Genomic_DNA"/>
</dbReference>
<proteinExistence type="predicted"/>
<dbReference type="InterPro" id="IPR002763">
    <property type="entry name" value="DUF72"/>
</dbReference>
<name>A0ABZ2D6X1_9SPHN</name>
<keyword evidence="2" id="KW-1185">Reference proteome</keyword>
<dbReference type="InterPro" id="IPR036520">
    <property type="entry name" value="UPF0759_sf"/>
</dbReference>
<organism evidence="1 2">
    <name type="scientific">Pelagerythrobacter marensis</name>
    <dbReference type="NCBI Taxonomy" id="543877"/>
    <lineage>
        <taxon>Bacteria</taxon>
        <taxon>Pseudomonadati</taxon>
        <taxon>Pseudomonadota</taxon>
        <taxon>Alphaproteobacteria</taxon>
        <taxon>Sphingomonadales</taxon>
        <taxon>Erythrobacteraceae</taxon>
        <taxon>Pelagerythrobacter</taxon>
    </lineage>
</organism>
<dbReference type="PANTHER" id="PTHR30348">
    <property type="entry name" value="UNCHARACTERIZED PROTEIN YECE"/>
    <property type="match status" value="1"/>
</dbReference>
<dbReference type="Proteomes" id="UP001335183">
    <property type="component" value="Chromosome"/>
</dbReference>
<dbReference type="Pfam" id="PF01904">
    <property type="entry name" value="DUF72"/>
    <property type="match status" value="1"/>
</dbReference>
<gene>
    <name evidence="1" type="ORF">V5F89_06435</name>
</gene>
<sequence>MTIRTGIGGWTYPDWRGGTFYPEGLRQADELSYAAERLGAIEVNGTFYRLQKPESFAKWRDETPAGFVFALKGSRFVTNRKDLSQAGESIDKFIGQGIAELDDKLGPILWQLAKTKRFERDETAAFLALLPAEVAGLPLRHAIEVGHDSFACPQFVDLAREAGVAIVWSEDEGRAPIADRTAGFAYLRCQKMRSECETGYDGEGLARIAEMCREWAAGTAPDGLPYAHDRAGSTGYGGDVFAFMINGAKERAPAAAMALAEQLEGLQ</sequence>